<keyword evidence="4" id="KW-0862">Zinc</keyword>
<dbReference type="CDD" id="cd16620">
    <property type="entry name" value="vRING-HC-C4C4_RBBP6"/>
    <property type="match status" value="1"/>
</dbReference>
<dbReference type="SMART" id="SM00184">
    <property type="entry name" value="RING"/>
    <property type="match status" value="1"/>
</dbReference>
<dbReference type="GO" id="GO:0006511">
    <property type="term" value="P:ubiquitin-dependent protein catabolic process"/>
    <property type="evidence" value="ECO:0007669"/>
    <property type="project" value="TreeGrafter"/>
</dbReference>
<dbReference type="PROSITE" id="PS50158">
    <property type="entry name" value="ZF_CCHC"/>
    <property type="match status" value="1"/>
</dbReference>
<accession>A0AAF0W1K9</accession>
<organism evidence="11 12">
    <name type="scientific">Daucus carota subsp. sativus</name>
    <name type="common">Carrot</name>
    <dbReference type="NCBI Taxonomy" id="79200"/>
    <lineage>
        <taxon>Eukaryota</taxon>
        <taxon>Viridiplantae</taxon>
        <taxon>Streptophyta</taxon>
        <taxon>Embryophyta</taxon>
        <taxon>Tracheophyta</taxon>
        <taxon>Spermatophyta</taxon>
        <taxon>Magnoliopsida</taxon>
        <taxon>eudicotyledons</taxon>
        <taxon>Gunneridae</taxon>
        <taxon>Pentapetalae</taxon>
        <taxon>asterids</taxon>
        <taxon>campanulids</taxon>
        <taxon>Apiales</taxon>
        <taxon>Apiaceae</taxon>
        <taxon>Apioideae</taxon>
        <taxon>Scandiceae</taxon>
        <taxon>Daucinae</taxon>
        <taxon>Daucus</taxon>
        <taxon>Daucus sect. Daucus</taxon>
    </lineage>
</organism>
<keyword evidence="12" id="KW-1185">Reference proteome</keyword>
<dbReference type="InterPro" id="IPR017907">
    <property type="entry name" value="Znf_RING_CS"/>
</dbReference>
<dbReference type="SMART" id="SM01180">
    <property type="entry name" value="DWNN"/>
    <property type="match status" value="1"/>
</dbReference>
<dbReference type="PROSITE" id="PS51282">
    <property type="entry name" value="DWNN"/>
    <property type="match status" value="1"/>
</dbReference>
<evidence type="ECO:0000313" key="11">
    <source>
        <dbReference type="EMBL" id="WOG81486.1"/>
    </source>
</evidence>
<dbReference type="PANTHER" id="PTHR15439">
    <property type="entry name" value="RETINOBLASTOMA-BINDING PROTEIN 6"/>
    <property type="match status" value="1"/>
</dbReference>
<dbReference type="EMBL" id="CP093343">
    <property type="protein sequence ID" value="WOG81486.1"/>
    <property type="molecule type" value="Genomic_DNA"/>
</dbReference>
<protein>
    <submittedName>
        <fullName evidence="11">Uncharacterized protein</fullName>
    </submittedName>
</protein>
<dbReference type="InterPro" id="IPR033489">
    <property type="entry name" value="RBBP6"/>
</dbReference>
<name>A0AAF0W1K9_DAUCS</name>
<dbReference type="PROSITE" id="PS00518">
    <property type="entry name" value="ZF_RING_1"/>
    <property type="match status" value="1"/>
</dbReference>
<feature type="region of interest" description="Disordered" evidence="7">
    <location>
        <begin position="555"/>
        <end position="592"/>
    </location>
</feature>
<reference evidence="11" key="1">
    <citation type="journal article" date="2016" name="Nat. Genet.">
        <title>A high-quality carrot genome assembly provides new insights into carotenoid accumulation and asterid genome evolution.</title>
        <authorList>
            <person name="Iorizzo M."/>
            <person name="Ellison S."/>
            <person name="Senalik D."/>
            <person name="Zeng P."/>
            <person name="Satapoomin P."/>
            <person name="Huang J."/>
            <person name="Bowman M."/>
            <person name="Iovene M."/>
            <person name="Sanseverino W."/>
            <person name="Cavagnaro P."/>
            <person name="Yildiz M."/>
            <person name="Macko-Podgorni A."/>
            <person name="Moranska E."/>
            <person name="Grzebelus E."/>
            <person name="Grzebelus D."/>
            <person name="Ashrafi H."/>
            <person name="Zheng Z."/>
            <person name="Cheng S."/>
            <person name="Spooner D."/>
            <person name="Van Deynze A."/>
            <person name="Simon P."/>
        </authorList>
    </citation>
    <scope>NUCLEOTIDE SEQUENCE</scope>
    <source>
        <tissue evidence="11">Leaf</tissue>
    </source>
</reference>
<feature type="domain" description="DWNN" evidence="10">
    <location>
        <begin position="3"/>
        <end position="77"/>
    </location>
</feature>
<dbReference type="Gene3D" id="3.30.40.10">
    <property type="entry name" value="Zinc/RING finger domain, C3HC4 (zinc finger)"/>
    <property type="match status" value="1"/>
</dbReference>
<dbReference type="PANTHER" id="PTHR15439:SF11">
    <property type="entry name" value="E3 UBIQUITIN LIGASE PQT3-LIKE ISOFORM X1"/>
    <property type="match status" value="1"/>
</dbReference>
<dbReference type="Gene3D" id="4.10.60.10">
    <property type="entry name" value="Zinc finger, CCHC-type"/>
    <property type="match status" value="1"/>
</dbReference>
<dbReference type="SUPFAM" id="SSF57850">
    <property type="entry name" value="RING/U-box"/>
    <property type="match status" value="1"/>
</dbReference>
<dbReference type="GO" id="GO:0005634">
    <property type="term" value="C:nucleus"/>
    <property type="evidence" value="ECO:0007669"/>
    <property type="project" value="UniProtKB-SubCell"/>
</dbReference>
<evidence type="ECO:0000256" key="5">
    <source>
        <dbReference type="ARBA" id="ARBA00023242"/>
    </source>
</evidence>
<dbReference type="InterPro" id="IPR001841">
    <property type="entry name" value="Znf_RING"/>
</dbReference>
<dbReference type="InterPro" id="IPR001878">
    <property type="entry name" value="Znf_CCHC"/>
</dbReference>
<feature type="domain" description="RING-type" evidence="8">
    <location>
        <begin position="215"/>
        <end position="253"/>
    </location>
</feature>
<evidence type="ECO:0000259" key="10">
    <source>
        <dbReference type="PROSITE" id="PS51282"/>
    </source>
</evidence>
<evidence type="ECO:0000259" key="9">
    <source>
        <dbReference type="PROSITE" id="PS50158"/>
    </source>
</evidence>
<dbReference type="PROSITE" id="PS50089">
    <property type="entry name" value="ZF_RING_2"/>
    <property type="match status" value="1"/>
</dbReference>
<comment type="subcellular location">
    <subcellularLocation>
        <location evidence="1">Nucleus</location>
    </subcellularLocation>
</comment>
<gene>
    <name evidence="11" type="ORF">DCAR_0100635</name>
</gene>
<dbReference type="Pfam" id="PF08783">
    <property type="entry name" value="DWNN"/>
    <property type="match status" value="1"/>
</dbReference>
<evidence type="ECO:0000256" key="2">
    <source>
        <dbReference type="ARBA" id="ARBA00022723"/>
    </source>
</evidence>
<evidence type="ECO:0000256" key="7">
    <source>
        <dbReference type="SAM" id="MobiDB-lite"/>
    </source>
</evidence>
<dbReference type="GO" id="GO:0008270">
    <property type="term" value="F:zinc ion binding"/>
    <property type="evidence" value="ECO:0007669"/>
    <property type="project" value="UniProtKB-KW"/>
</dbReference>
<evidence type="ECO:0000256" key="1">
    <source>
        <dbReference type="ARBA" id="ARBA00004123"/>
    </source>
</evidence>
<dbReference type="GO" id="GO:0016567">
    <property type="term" value="P:protein ubiquitination"/>
    <property type="evidence" value="ECO:0007669"/>
    <property type="project" value="InterPro"/>
</dbReference>
<reference evidence="11" key="2">
    <citation type="submission" date="2022-03" db="EMBL/GenBank/DDBJ databases">
        <title>Draft title - Genomic analysis of global carrot germplasm unveils the trajectory of domestication and the origin of high carotenoid orange carrot.</title>
        <authorList>
            <person name="Iorizzo M."/>
            <person name="Ellison S."/>
            <person name="Senalik D."/>
            <person name="Macko-Podgorni A."/>
            <person name="Grzebelus D."/>
            <person name="Bostan H."/>
            <person name="Rolling W."/>
            <person name="Curaba J."/>
            <person name="Simon P."/>
        </authorList>
    </citation>
    <scope>NUCLEOTIDE SEQUENCE</scope>
    <source>
        <tissue evidence="11">Leaf</tissue>
    </source>
</reference>
<dbReference type="SUPFAM" id="SSF57756">
    <property type="entry name" value="Retrovirus zinc finger-like domains"/>
    <property type="match status" value="1"/>
</dbReference>
<dbReference type="InterPro" id="IPR013083">
    <property type="entry name" value="Znf_RING/FYVE/PHD"/>
</dbReference>
<dbReference type="AlphaFoldDB" id="A0AAF0W1K9"/>
<keyword evidence="2" id="KW-0479">Metal-binding</keyword>
<feature type="domain" description="CCHC-type" evidence="9">
    <location>
        <begin position="377"/>
        <end position="391"/>
    </location>
</feature>
<evidence type="ECO:0000256" key="3">
    <source>
        <dbReference type="ARBA" id="ARBA00022771"/>
    </source>
</evidence>
<keyword evidence="5" id="KW-0539">Nucleus</keyword>
<evidence type="ECO:0000256" key="6">
    <source>
        <dbReference type="PROSITE-ProRule" id="PRU00047"/>
    </source>
</evidence>
<feature type="compositionally biased region" description="Basic and acidic residues" evidence="7">
    <location>
        <begin position="562"/>
        <end position="592"/>
    </location>
</feature>
<dbReference type="SMART" id="SM00343">
    <property type="entry name" value="ZnF_C2HC"/>
    <property type="match status" value="1"/>
</dbReference>
<feature type="region of interest" description="Disordered" evidence="7">
    <location>
        <begin position="514"/>
        <end position="533"/>
    </location>
</feature>
<evidence type="ECO:0000313" key="12">
    <source>
        <dbReference type="Proteomes" id="UP000077755"/>
    </source>
</evidence>
<proteinExistence type="predicted"/>
<dbReference type="GO" id="GO:0006397">
    <property type="term" value="P:mRNA processing"/>
    <property type="evidence" value="ECO:0007669"/>
    <property type="project" value="InterPro"/>
</dbReference>
<dbReference type="Pfam" id="PF13923">
    <property type="entry name" value="zf-C3HC4_2"/>
    <property type="match status" value="1"/>
</dbReference>
<dbReference type="Gene3D" id="3.10.20.90">
    <property type="entry name" value="Phosphatidylinositol 3-kinase Catalytic Subunit, Chain A, domain 1"/>
    <property type="match status" value="1"/>
</dbReference>
<keyword evidence="3 6" id="KW-0863">Zinc-finger</keyword>
<dbReference type="GO" id="GO:0061630">
    <property type="term" value="F:ubiquitin protein ligase activity"/>
    <property type="evidence" value="ECO:0007669"/>
    <property type="project" value="InterPro"/>
</dbReference>
<evidence type="ECO:0000259" key="8">
    <source>
        <dbReference type="PROSITE" id="PS50089"/>
    </source>
</evidence>
<dbReference type="Proteomes" id="UP000077755">
    <property type="component" value="Chromosome 1"/>
</dbReference>
<dbReference type="InterPro" id="IPR014891">
    <property type="entry name" value="DWNN_domain"/>
</dbReference>
<sequence length="592" mass="66598">MHIRFKFRSAVSFDEVDIGDRPAISVMELKSKIIARKNLNSCHDFDLVFSDPVTGQEYKDGTHQIPSNSSVIIKRVPAGSVPAAPPDDLIVNLGMKKSNLLCKKSGDIDVFDDFGIDSCVVQDEILPHSNIASVRKNICDNKKENISGLRSGCQKRQAGDFVKAIPKGFDQEYTKGKFPPEKLESRIQEHVKLDKPVDLYDLAEKNSSLPPELRCSICNKILREAVMIPCCQHSFCERCIRGVLGEKAKCPRCFSHKFTEVDLLPNLSLRQAIEHFLESQNQFSISENALQRFAPDEESGVQAKDLSSDVTIVHKRPKKLGREGDGYAQHACSLSETGNLADFQGENDPVYLPQIHMQERETAEPRHNKRRSADRTCYMCNAPDHFIRDCPFANGSHHMPQTGNSVYEVGGMATNVTPYWNNTAFGPLMPYPTMYGNTGLMPFSASLYPVSPIEVYPYMPYMYGHVPAFGGNPRMASVAPLAGNTSANPFTHAERSNSEVEYKHSHNHYNVTKNRHERRGHYGSDSSCSNHGETDKNMLFSDDKNFIEKYCSQFGPRVEPSSSRDEKRWCRGGDHRRGSSHHRDGVKYIRNE</sequence>
<evidence type="ECO:0000256" key="4">
    <source>
        <dbReference type="ARBA" id="ARBA00022833"/>
    </source>
</evidence>
<dbReference type="GO" id="GO:0003676">
    <property type="term" value="F:nucleic acid binding"/>
    <property type="evidence" value="ECO:0007669"/>
    <property type="project" value="InterPro"/>
</dbReference>
<dbReference type="InterPro" id="IPR036875">
    <property type="entry name" value="Znf_CCHC_sf"/>
</dbReference>